<evidence type="ECO:0000256" key="1">
    <source>
        <dbReference type="SAM" id="MobiDB-lite"/>
    </source>
</evidence>
<protein>
    <submittedName>
        <fullName evidence="2">Uncharacterized protein</fullName>
    </submittedName>
</protein>
<feature type="non-terminal residue" evidence="2">
    <location>
        <position position="116"/>
    </location>
</feature>
<organism evidence="2 3">
    <name type="scientific">Streblomastix strix</name>
    <dbReference type="NCBI Taxonomy" id="222440"/>
    <lineage>
        <taxon>Eukaryota</taxon>
        <taxon>Metamonada</taxon>
        <taxon>Preaxostyla</taxon>
        <taxon>Oxymonadida</taxon>
        <taxon>Streblomastigidae</taxon>
        <taxon>Streblomastix</taxon>
    </lineage>
</organism>
<evidence type="ECO:0000313" key="3">
    <source>
        <dbReference type="Proteomes" id="UP000324800"/>
    </source>
</evidence>
<reference evidence="2 3" key="1">
    <citation type="submission" date="2019-03" db="EMBL/GenBank/DDBJ databases">
        <title>Single cell metagenomics reveals metabolic interactions within the superorganism composed of flagellate Streblomastix strix and complex community of Bacteroidetes bacteria on its surface.</title>
        <authorList>
            <person name="Treitli S.C."/>
            <person name="Kolisko M."/>
            <person name="Husnik F."/>
            <person name="Keeling P."/>
            <person name="Hampl V."/>
        </authorList>
    </citation>
    <scope>NUCLEOTIDE SEQUENCE [LARGE SCALE GENOMIC DNA]</scope>
    <source>
        <strain evidence="2">ST1C</strain>
    </source>
</reference>
<accession>A0A5J4TKI4</accession>
<dbReference type="AlphaFoldDB" id="A0A5J4TKI4"/>
<proteinExistence type="predicted"/>
<comment type="caution">
    <text evidence="2">The sequence shown here is derived from an EMBL/GenBank/DDBJ whole genome shotgun (WGS) entry which is preliminary data.</text>
</comment>
<dbReference type="Proteomes" id="UP000324800">
    <property type="component" value="Unassembled WGS sequence"/>
</dbReference>
<feature type="region of interest" description="Disordered" evidence="1">
    <location>
        <begin position="84"/>
        <end position="116"/>
    </location>
</feature>
<name>A0A5J4TKI4_9EUKA</name>
<gene>
    <name evidence="2" type="ORF">EZS28_046061</name>
</gene>
<sequence length="116" mass="12860">MFSQQSSPAAFLQGLRLQLIIPRFWHISSILGFDPLSERLSSPLLSISNPIYDPLFYSDQKVTLATDEGRGSIHRNRVILKLKSSASSQNSTSAQPTSLPQILSRSLTDTDDLLDN</sequence>
<feature type="compositionally biased region" description="Low complexity" evidence="1">
    <location>
        <begin position="84"/>
        <end position="107"/>
    </location>
</feature>
<dbReference type="EMBL" id="SNRW01029889">
    <property type="protein sequence ID" value="KAA6358412.1"/>
    <property type="molecule type" value="Genomic_DNA"/>
</dbReference>
<evidence type="ECO:0000313" key="2">
    <source>
        <dbReference type="EMBL" id="KAA6358412.1"/>
    </source>
</evidence>